<protein>
    <recommendedName>
        <fullName evidence="3">DUF4351 domain-containing protein</fullName>
    </recommendedName>
</protein>
<organism evidence="1 2">
    <name type="scientific">Aquisphaera giovannonii</name>
    <dbReference type="NCBI Taxonomy" id="406548"/>
    <lineage>
        <taxon>Bacteria</taxon>
        <taxon>Pseudomonadati</taxon>
        <taxon>Planctomycetota</taxon>
        <taxon>Planctomycetia</taxon>
        <taxon>Isosphaerales</taxon>
        <taxon>Isosphaeraceae</taxon>
        <taxon>Aquisphaera</taxon>
    </lineage>
</organism>
<accession>A0A5B9W7W1</accession>
<dbReference type="RefSeq" id="WP_148596022.1">
    <property type="nucleotide sequence ID" value="NZ_CP042997.1"/>
</dbReference>
<evidence type="ECO:0008006" key="3">
    <source>
        <dbReference type="Google" id="ProtNLM"/>
    </source>
</evidence>
<dbReference type="PANTHER" id="PTHR34613:SF1">
    <property type="entry name" value="SLL6017 PROTEIN"/>
    <property type="match status" value="1"/>
</dbReference>
<dbReference type="AlphaFoldDB" id="A0A5B9W7W1"/>
<keyword evidence="2" id="KW-1185">Reference proteome</keyword>
<reference evidence="1 2" key="1">
    <citation type="submission" date="2019-08" db="EMBL/GenBank/DDBJ databases">
        <title>Deep-cultivation of Planctomycetes and their phenomic and genomic characterization uncovers novel biology.</title>
        <authorList>
            <person name="Wiegand S."/>
            <person name="Jogler M."/>
            <person name="Boedeker C."/>
            <person name="Pinto D."/>
            <person name="Vollmers J."/>
            <person name="Rivas-Marin E."/>
            <person name="Kohn T."/>
            <person name="Peeters S.H."/>
            <person name="Heuer A."/>
            <person name="Rast P."/>
            <person name="Oberbeckmann S."/>
            <person name="Bunk B."/>
            <person name="Jeske O."/>
            <person name="Meyerdierks A."/>
            <person name="Storesund J.E."/>
            <person name="Kallscheuer N."/>
            <person name="Luecker S."/>
            <person name="Lage O.M."/>
            <person name="Pohl T."/>
            <person name="Merkel B.J."/>
            <person name="Hornburger P."/>
            <person name="Mueller R.-W."/>
            <person name="Bruemmer F."/>
            <person name="Labrenz M."/>
            <person name="Spormann A.M."/>
            <person name="Op den Camp H."/>
            <person name="Overmann J."/>
            <person name="Amann R."/>
            <person name="Jetten M.S.M."/>
            <person name="Mascher T."/>
            <person name="Medema M.H."/>
            <person name="Devos D.P."/>
            <person name="Kaster A.-K."/>
            <person name="Ovreas L."/>
            <person name="Rohde M."/>
            <person name="Galperin M.Y."/>
            <person name="Jogler C."/>
        </authorList>
    </citation>
    <scope>NUCLEOTIDE SEQUENCE [LARGE SCALE GENOMIC DNA]</scope>
    <source>
        <strain evidence="1 2">OJF2</strain>
    </source>
</reference>
<dbReference type="OrthoDB" id="1804564at2"/>
<dbReference type="EMBL" id="CP042997">
    <property type="protein sequence ID" value="QEH36324.1"/>
    <property type="molecule type" value="Genomic_DNA"/>
</dbReference>
<sequence>MHEYDKSSKWLIQHHGDSILRLAGITDIAEWRPLQAELVLPRRFPDGLIEVRRATPGEPELFILEIATYPEPRIAEQALRDAALVYLDRGILPEVVVLVLRPRGGRRIPRSIELRGSRGETVLHLRWHTVELANIPAAELLDAGDVGLVPWVTLARIDGPPEPVFRRCKERIDREAATGEKENLIAVAQVLASLRYNDEGLLQLLGGSAAVIESPLLQELKEQWTREAATQARREATHSAQVRMIVDFLSARFGDRATSLRNRLDSIDDESRLDALVKVAATCTSLKDFRDELGPPSRRRGSK</sequence>
<dbReference type="KEGG" id="agv:OJF2_48850"/>
<evidence type="ECO:0000313" key="1">
    <source>
        <dbReference type="EMBL" id="QEH36324.1"/>
    </source>
</evidence>
<evidence type="ECO:0000313" key="2">
    <source>
        <dbReference type="Proteomes" id="UP000324233"/>
    </source>
</evidence>
<gene>
    <name evidence="1" type="ORF">OJF2_48850</name>
</gene>
<dbReference type="Proteomes" id="UP000324233">
    <property type="component" value="Chromosome"/>
</dbReference>
<name>A0A5B9W7W1_9BACT</name>
<proteinExistence type="predicted"/>
<dbReference type="PANTHER" id="PTHR34613">
    <property type="entry name" value="SLL0800 PROTEIN"/>
    <property type="match status" value="1"/>
</dbReference>